<dbReference type="PANTHER" id="PTHR43808">
    <property type="entry name" value="ACETYLORNITHINE DEACETYLASE"/>
    <property type="match status" value="1"/>
</dbReference>
<dbReference type="InterPro" id="IPR001261">
    <property type="entry name" value="ArgE/DapE_CS"/>
</dbReference>
<name>A0A955LAT8_9BACT</name>
<evidence type="ECO:0000313" key="7">
    <source>
        <dbReference type="Proteomes" id="UP000714915"/>
    </source>
</evidence>
<evidence type="ECO:0000256" key="4">
    <source>
        <dbReference type="ARBA" id="ARBA00022833"/>
    </source>
</evidence>
<evidence type="ECO:0000313" key="6">
    <source>
        <dbReference type="EMBL" id="MCA9387289.1"/>
    </source>
</evidence>
<keyword evidence="3" id="KW-0378">Hydrolase</keyword>
<evidence type="ECO:0000256" key="2">
    <source>
        <dbReference type="ARBA" id="ARBA00022723"/>
    </source>
</evidence>
<accession>A0A955LAT8</accession>
<dbReference type="InterPro" id="IPR002933">
    <property type="entry name" value="Peptidase_M20"/>
</dbReference>
<gene>
    <name evidence="6" type="ORF">KC669_04615</name>
</gene>
<dbReference type="SUPFAM" id="SSF55031">
    <property type="entry name" value="Bacterial exopeptidase dimerisation domain"/>
    <property type="match status" value="1"/>
</dbReference>
<dbReference type="PROSITE" id="PS00758">
    <property type="entry name" value="ARGE_DAPE_CPG2_1"/>
    <property type="match status" value="1"/>
</dbReference>
<dbReference type="Gene3D" id="3.40.630.10">
    <property type="entry name" value="Zn peptidases"/>
    <property type="match status" value="1"/>
</dbReference>
<dbReference type="GO" id="GO:0008777">
    <property type="term" value="F:acetylornithine deacetylase activity"/>
    <property type="evidence" value="ECO:0007669"/>
    <property type="project" value="TreeGrafter"/>
</dbReference>
<dbReference type="PROSITE" id="PS00759">
    <property type="entry name" value="ARGE_DAPE_CPG2_2"/>
    <property type="match status" value="1"/>
</dbReference>
<dbReference type="AlphaFoldDB" id="A0A955LAT8"/>
<evidence type="ECO:0000259" key="5">
    <source>
        <dbReference type="Pfam" id="PF07687"/>
    </source>
</evidence>
<dbReference type="SUPFAM" id="SSF53187">
    <property type="entry name" value="Zn-dependent exopeptidases"/>
    <property type="match status" value="1"/>
</dbReference>
<reference evidence="6" key="2">
    <citation type="journal article" date="2021" name="Microbiome">
        <title>Successional dynamics and alternative stable states in a saline activated sludge microbial community over 9 years.</title>
        <authorList>
            <person name="Wang Y."/>
            <person name="Ye J."/>
            <person name="Ju F."/>
            <person name="Liu L."/>
            <person name="Boyd J.A."/>
            <person name="Deng Y."/>
            <person name="Parks D.H."/>
            <person name="Jiang X."/>
            <person name="Yin X."/>
            <person name="Woodcroft B.J."/>
            <person name="Tyson G.W."/>
            <person name="Hugenholtz P."/>
            <person name="Polz M.F."/>
            <person name="Zhang T."/>
        </authorList>
    </citation>
    <scope>NUCLEOTIDE SEQUENCE</scope>
    <source>
        <strain evidence="6">HKST-UBA09</strain>
    </source>
</reference>
<comment type="cofactor">
    <cofactor evidence="1">
        <name>Zn(2+)</name>
        <dbReference type="ChEBI" id="CHEBI:29105"/>
    </cofactor>
</comment>
<keyword evidence="4" id="KW-0862">Zinc</keyword>
<dbReference type="GO" id="GO:0046872">
    <property type="term" value="F:metal ion binding"/>
    <property type="evidence" value="ECO:0007669"/>
    <property type="project" value="UniProtKB-KW"/>
</dbReference>
<feature type="domain" description="Peptidase M20 dimerisation" evidence="5">
    <location>
        <begin position="164"/>
        <end position="270"/>
    </location>
</feature>
<dbReference type="EMBL" id="JAGQLF010000080">
    <property type="protein sequence ID" value="MCA9387289.1"/>
    <property type="molecule type" value="Genomic_DNA"/>
</dbReference>
<reference evidence="6" key="1">
    <citation type="submission" date="2020-04" db="EMBL/GenBank/DDBJ databases">
        <authorList>
            <person name="Zhang T."/>
        </authorList>
    </citation>
    <scope>NUCLEOTIDE SEQUENCE</scope>
    <source>
        <strain evidence="6">HKST-UBA09</strain>
    </source>
</reference>
<dbReference type="GO" id="GO:0006526">
    <property type="term" value="P:L-arginine biosynthetic process"/>
    <property type="evidence" value="ECO:0007669"/>
    <property type="project" value="TreeGrafter"/>
</dbReference>
<dbReference type="Gene3D" id="3.30.70.360">
    <property type="match status" value="1"/>
</dbReference>
<evidence type="ECO:0000256" key="3">
    <source>
        <dbReference type="ARBA" id="ARBA00022801"/>
    </source>
</evidence>
<dbReference type="Pfam" id="PF01546">
    <property type="entry name" value="Peptidase_M20"/>
    <property type="match status" value="1"/>
</dbReference>
<dbReference type="Proteomes" id="UP000714915">
    <property type="component" value="Unassembled WGS sequence"/>
</dbReference>
<proteinExistence type="predicted"/>
<protein>
    <submittedName>
        <fullName evidence="6">M20/M25/M40 family metallo-hydrolase</fullName>
    </submittedName>
</protein>
<sequence>MKKLLIDLLKFKTTADNNSELHKAVDYVDSLLNEYNVHTSRFVSNDKPSIVITTQFTKSPKILLMGHLDVVPGNYEKAFEPFEKDGNIFARGASDMKGTVAAMISAFQYVAKNNPEIDLGLMLTTDEEQGGENGAEFLLKEKEYSAEIVFLPDGGINWNVCTDEKGLWHVFVRAQGKYAHGSRPWLGDNAINKCWKTYRDIRDVFREKWGKLREYDSWKPTINLGSLHGGEAANTVPKEAEMKLDIRFPSPVTPDEMMDIIEQASKTNDVEFEIITGGHPSHTDKENSYVQKWQKLVDKKLGKGTVEFEKAFGGSDGRHFSKYNIPVLMSLPNVSQQHIEDEWIDYKSLEDFRDILINWIIEK</sequence>
<dbReference type="Pfam" id="PF07687">
    <property type="entry name" value="M20_dimer"/>
    <property type="match status" value="1"/>
</dbReference>
<organism evidence="6 7">
    <name type="scientific">Candidatus Dojkabacteria bacterium</name>
    <dbReference type="NCBI Taxonomy" id="2099670"/>
    <lineage>
        <taxon>Bacteria</taxon>
        <taxon>Candidatus Dojkabacteria</taxon>
    </lineage>
</organism>
<dbReference type="InterPro" id="IPR036264">
    <property type="entry name" value="Bact_exopeptidase_dim_dom"/>
</dbReference>
<comment type="caution">
    <text evidence="6">The sequence shown here is derived from an EMBL/GenBank/DDBJ whole genome shotgun (WGS) entry which is preliminary data.</text>
</comment>
<keyword evidence="2" id="KW-0479">Metal-binding</keyword>
<dbReference type="PANTHER" id="PTHR43808:SF31">
    <property type="entry name" value="N-ACETYL-L-CITRULLINE DEACETYLASE"/>
    <property type="match status" value="1"/>
</dbReference>
<evidence type="ECO:0000256" key="1">
    <source>
        <dbReference type="ARBA" id="ARBA00001947"/>
    </source>
</evidence>
<dbReference type="InterPro" id="IPR050072">
    <property type="entry name" value="Peptidase_M20A"/>
</dbReference>
<dbReference type="InterPro" id="IPR011650">
    <property type="entry name" value="Peptidase_M20_dimer"/>
</dbReference>